<comment type="caution">
    <text evidence="7">The sequence shown here is derived from an EMBL/GenBank/DDBJ whole genome shotgun (WGS) entry which is preliminary data.</text>
</comment>
<name>A0A0F3GRG6_9BACT</name>
<feature type="transmembrane region" description="Helical" evidence="6">
    <location>
        <begin position="122"/>
        <end position="141"/>
    </location>
</feature>
<feature type="transmembrane region" description="Helical" evidence="6">
    <location>
        <begin position="88"/>
        <end position="110"/>
    </location>
</feature>
<keyword evidence="5 6" id="KW-0472">Membrane</keyword>
<reference evidence="7 8" key="1">
    <citation type="submission" date="2015-02" db="EMBL/GenBank/DDBJ databases">
        <title>Single-cell genomics of uncultivated deep-branching MTB reveals a conserved set of magnetosome genes.</title>
        <authorList>
            <person name="Kolinko S."/>
            <person name="Richter M."/>
            <person name="Glockner F.O."/>
            <person name="Brachmann A."/>
            <person name="Schuler D."/>
        </authorList>
    </citation>
    <scope>NUCLEOTIDE SEQUENCE [LARGE SCALE GENOMIC DNA]</scope>
    <source>
        <strain evidence="7">TM-1</strain>
    </source>
</reference>
<evidence type="ECO:0000256" key="1">
    <source>
        <dbReference type="ARBA" id="ARBA00004651"/>
    </source>
</evidence>
<dbReference type="InterPro" id="IPR002797">
    <property type="entry name" value="Polysacc_synth"/>
</dbReference>
<feature type="transmembrane region" description="Helical" evidence="6">
    <location>
        <begin position="48"/>
        <end position="67"/>
    </location>
</feature>
<comment type="subcellular location">
    <subcellularLocation>
        <location evidence="1">Cell membrane</location>
        <topology evidence="1">Multi-pass membrane protein</topology>
    </subcellularLocation>
</comment>
<dbReference type="GO" id="GO:0005886">
    <property type="term" value="C:plasma membrane"/>
    <property type="evidence" value="ECO:0007669"/>
    <property type="project" value="UniProtKB-SubCell"/>
</dbReference>
<feature type="transmembrane region" description="Helical" evidence="6">
    <location>
        <begin position="365"/>
        <end position="384"/>
    </location>
</feature>
<dbReference type="Pfam" id="PF01943">
    <property type="entry name" value="Polysacc_synt"/>
    <property type="match status" value="1"/>
</dbReference>
<keyword evidence="4 6" id="KW-1133">Transmembrane helix</keyword>
<gene>
    <name evidence="7" type="ORF">MBAV_003244</name>
</gene>
<evidence type="ECO:0000256" key="3">
    <source>
        <dbReference type="ARBA" id="ARBA00022692"/>
    </source>
</evidence>
<evidence type="ECO:0000256" key="6">
    <source>
        <dbReference type="SAM" id="Phobius"/>
    </source>
</evidence>
<feature type="transmembrane region" description="Helical" evidence="6">
    <location>
        <begin position="260"/>
        <end position="283"/>
    </location>
</feature>
<feature type="transmembrane region" description="Helical" evidence="6">
    <location>
        <begin position="12"/>
        <end position="28"/>
    </location>
</feature>
<dbReference type="Proteomes" id="UP000033423">
    <property type="component" value="Unassembled WGS sequence"/>
</dbReference>
<accession>A0A0F3GRG6</accession>
<dbReference type="PANTHER" id="PTHR30250:SF28">
    <property type="entry name" value="POLYSACCHARIDE BIOSYNTHESIS PROTEIN"/>
    <property type="match status" value="1"/>
</dbReference>
<feature type="transmembrane region" description="Helical" evidence="6">
    <location>
        <begin position="337"/>
        <end position="358"/>
    </location>
</feature>
<protein>
    <submittedName>
        <fullName evidence="7">Capsular polysaccharide biosynthesis protein</fullName>
    </submittedName>
</protein>
<sequence>MSKKDGFLKSSSLLFVGMMAANIINYLFQLTMGRMLDIKTYGEMNTLMSILMLLSFPVSSVTVFLTKRLSHNFALARYDVIKGLIAKTYRGVLIVGVITFIVGSLFSTWISSILQLDGVLPVILLFVAIGIYVMVPINSAILQGIHRFRMLSFLAAISSFLKYALCVALVVAGFGLNGIMVGLMLSYVLTVYISDIPIRAELKSPGWSSGNNHEDASDVSLSFLIPVTAANLAFAVFSQMDLILVKYFFSPTDAGIYSSAAIIGRSVMYVPLAIVTSLFPMVASSRARAETTVTLIVKALTITLALSGGGAVILYAVPELIISLFFGAKFMSASKLIGLYAMAMLPIALIIVLLNYNLARNKTGFAYVTLLCAIAQVAGIFAFHNELVNVLWVTLLSGCVCVTVLLTLMAVEYLRGRSS</sequence>
<evidence type="ECO:0000313" key="8">
    <source>
        <dbReference type="Proteomes" id="UP000033423"/>
    </source>
</evidence>
<proteinExistence type="predicted"/>
<keyword evidence="2" id="KW-1003">Cell membrane</keyword>
<dbReference type="InterPro" id="IPR050833">
    <property type="entry name" value="Poly_Biosynth_Transport"/>
</dbReference>
<evidence type="ECO:0000256" key="5">
    <source>
        <dbReference type="ARBA" id="ARBA00023136"/>
    </source>
</evidence>
<feature type="transmembrane region" description="Helical" evidence="6">
    <location>
        <begin position="390"/>
        <end position="414"/>
    </location>
</feature>
<feature type="transmembrane region" description="Helical" evidence="6">
    <location>
        <begin position="295"/>
        <end position="317"/>
    </location>
</feature>
<dbReference type="AlphaFoldDB" id="A0A0F3GRG6"/>
<keyword evidence="3 6" id="KW-0812">Transmembrane</keyword>
<evidence type="ECO:0000256" key="4">
    <source>
        <dbReference type="ARBA" id="ARBA00022989"/>
    </source>
</evidence>
<keyword evidence="8" id="KW-1185">Reference proteome</keyword>
<evidence type="ECO:0000256" key="2">
    <source>
        <dbReference type="ARBA" id="ARBA00022475"/>
    </source>
</evidence>
<organism evidence="7 8">
    <name type="scientific">Candidatus Magnetobacterium bavaricum</name>
    <dbReference type="NCBI Taxonomy" id="29290"/>
    <lineage>
        <taxon>Bacteria</taxon>
        <taxon>Pseudomonadati</taxon>
        <taxon>Nitrospirota</taxon>
        <taxon>Thermodesulfovibrionia</taxon>
        <taxon>Thermodesulfovibrionales</taxon>
        <taxon>Candidatus Magnetobacteriaceae</taxon>
        <taxon>Candidatus Magnetobacterium</taxon>
    </lineage>
</organism>
<evidence type="ECO:0000313" key="7">
    <source>
        <dbReference type="EMBL" id="KJU84560.1"/>
    </source>
</evidence>
<dbReference type="EMBL" id="LACI01001395">
    <property type="protein sequence ID" value="KJU84560.1"/>
    <property type="molecule type" value="Genomic_DNA"/>
</dbReference>
<dbReference type="PANTHER" id="PTHR30250">
    <property type="entry name" value="PST FAMILY PREDICTED COLANIC ACID TRANSPORTER"/>
    <property type="match status" value="1"/>
</dbReference>